<feature type="compositionally biased region" description="Basic and acidic residues" evidence="1">
    <location>
        <begin position="60"/>
        <end position="74"/>
    </location>
</feature>
<feature type="region of interest" description="Disordered" evidence="1">
    <location>
        <begin position="224"/>
        <end position="259"/>
    </location>
</feature>
<accession>A0AAE8XHF0</accession>
<dbReference type="GO" id="GO:0019069">
    <property type="term" value="P:viral capsid assembly"/>
    <property type="evidence" value="ECO:0007669"/>
    <property type="project" value="InterPro"/>
</dbReference>
<feature type="compositionally biased region" description="Basic and acidic residues" evidence="1">
    <location>
        <begin position="238"/>
        <end position="249"/>
    </location>
</feature>
<feature type="compositionally biased region" description="Acidic residues" evidence="1">
    <location>
        <begin position="81"/>
        <end position="106"/>
    </location>
</feature>
<keyword evidence="3" id="KW-1185">Reference proteome</keyword>
<protein>
    <submittedName>
        <fullName evidence="2">Capsid and scaffold protein</fullName>
    </submittedName>
</protein>
<feature type="region of interest" description="Disordered" evidence="1">
    <location>
        <begin position="1"/>
        <end position="125"/>
    </location>
</feature>
<reference evidence="2" key="1">
    <citation type="submission" date="2021-08" db="EMBL/GenBank/DDBJ databases">
        <authorList>
            <person name="Shitrit D."/>
            <person name="Kirzner S."/>
            <person name="Dekel-Bird N.P."/>
            <person name="Avrani S."/>
            <person name="Sabehi G."/>
            <person name="Perkarsky I."/>
            <person name="Peleg M."/>
            <person name="Tahan R."/>
            <person name="Kondratyeva K."/>
            <person name="Lindell D."/>
        </authorList>
    </citation>
    <scope>NUCLEOTIDE SEQUENCE</scope>
</reference>
<organism evidence="2 3">
    <name type="scientific">Synechococcus T7-like virus S-TIP28</name>
    <dbReference type="NCBI Taxonomy" id="1332140"/>
    <lineage>
        <taxon>Viruses</taxon>
        <taxon>Duplodnaviria</taxon>
        <taxon>Heunggongvirae</taxon>
        <taxon>Uroviricota</taxon>
        <taxon>Caudoviricetes</taxon>
        <taxon>Autographivirales</taxon>
        <taxon>Autographivirales incertae sedis</taxon>
        <taxon>Tiranvirus</taxon>
        <taxon>Tiranvirus STIP28</taxon>
    </lineage>
</organism>
<dbReference type="Proteomes" id="UP000828768">
    <property type="component" value="Segment"/>
</dbReference>
<gene>
    <name evidence="2" type="ORF">STIP28_39</name>
</gene>
<proteinExistence type="predicted"/>
<feature type="compositionally biased region" description="Basic and acidic residues" evidence="1">
    <location>
        <begin position="35"/>
        <end position="44"/>
    </location>
</feature>
<dbReference type="InterPro" id="IPR008768">
    <property type="entry name" value="Gp9-like"/>
</dbReference>
<evidence type="ECO:0000313" key="2">
    <source>
        <dbReference type="EMBL" id="UAW01081.1"/>
    </source>
</evidence>
<dbReference type="Pfam" id="PF05396">
    <property type="entry name" value="Phage_T7_Capsid"/>
    <property type="match status" value="1"/>
</dbReference>
<evidence type="ECO:0000256" key="1">
    <source>
        <dbReference type="SAM" id="MobiDB-lite"/>
    </source>
</evidence>
<sequence>MATTVFDPSEDRSDAQKAAEAAALEQGEKIAQMQEEDKARRYAEADASNENPELIGGKFKSQDELLKAYEELQKKMSSGETTDEESTDEEAPAESPTEEEVEEVSDAESALTRASEAYQKDGKLNEANIEELAKMDSKELIQAYVQYYSKNQANQASAQKKAVDTKSVYDAVGGEAAYTEMIGWAANNLSSEEIASYNEVTSSGNSAAVKFAVEALSNRYKAAEGSEAPLVTGRKAAPSKDRFRSHAELSRAISDPRYSTDPAYRADIEAKLSRSTDLL</sequence>
<evidence type="ECO:0000313" key="3">
    <source>
        <dbReference type="Proteomes" id="UP000828768"/>
    </source>
</evidence>
<name>A0AAE8XHF0_9CAUD</name>
<dbReference type="EMBL" id="MZ803112">
    <property type="protein sequence ID" value="UAW01081.1"/>
    <property type="molecule type" value="Genomic_DNA"/>
</dbReference>